<proteinExistence type="predicted"/>
<organism evidence="3 4">
    <name type="scientific">Paraphoma chrysanthemicola</name>
    <dbReference type="NCBI Taxonomy" id="798071"/>
    <lineage>
        <taxon>Eukaryota</taxon>
        <taxon>Fungi</taxon>
        <taxon>Dikarya</taxon>
        <taxon>Ascomycota</taxon>
        <taxon>Pezizomycotina</taxon>
        <taxon>Dothideomycetes</taxon>
        <taxon>Pleosporomycetidae</taxon>
        <taxon>Pleosporales</taxon>
        <taxon>Pleosporineae</taxon>
        <taxon>Phaeosphaeriaceae</taxon>
        <taxon>Paraphoma</taxon>
    </lineage>
</organism>
<dbReference type="OrthoDB" id="4770059at2759"/>
<gene>
    <name evidence="3" type="ORF">FB567DRAFT_75066</name>
</gene>
<reference evidence="3" key="1">
    <citation type="journal article" date="2021" name="Nat. Commun.">
        <title>Genetic determinants of endophytism in the Arabidopsis root mycobiome.</title>
        <authorList>
            <person name="Mesny F."/>
            <person name="Miyauchi S."/>
            <person name="Thiergart T."/>
            <person name="Pickel B."/>
            <person name="Atanasova L."/>
            <person name="Karlsson M."/>
            <person name="Huettel B."/>
            <person name="Barry K.W."/>
            <person name="Haridas S."/>
            <person name="Chen C."/>
            <person name="Bauer D."/>
            <person name="Andreopoulos W."/>
            <person name="Pangilinan J."/>
            <person name="LaButti K."/>
            <person name="Riley R."/>
            <person name="Lipzen A."/>
            <person name="Clum A."/>
            <person name="Drula E."/>
            <person name="Henrissat B."/>
            <person name="Kohler A."/>
            <person name="Grigoriev I.V."/>
            <person name="Martin F.M."/>
            <person name="Hacquard S."/>
        </authorList>
    </citation>
    <scope>NUCLEOTIDE SEQUENCE</scope>
    <source>
        <strain evidence="3">MPI-SDFR-AT-0120</strain>
    </source>
</reference>
<dbReference type="CDD" id="cd12087">
    <property type="entry name" value="TM_EGFR-like"/>
    <property type="match status" value="1"/>
</dbReference>
<feature type="transmembrane region" description="Helical" evidence="2">
    <location>
        <begin position="270"/>
        <end position="298"/>
    </location>
</feature>
<comment type="caution">
    <text evidence="3">The sequence shown here is derived from an EMBL/GenBank/DDBJ whole genome shotgun (WGS) entry which is preliminary data.</text>
</comment>
<feature type="compositionally biased region" description="Basic and acidic residues" evidence="1">
    <location>
        <begin position="334"/>
        <end position="346"/>
    </location>
</feature>
<keyword evidence="4" id="KW-1185">Reference proteome</keyword>
<evidence type="ECO:0000313" key="3">
    <source>
        <dbReference type="EMBL" id="KAH7086615.1"/>
    </source>
</evidence>
<feature type="region of interest" description="Disordered" evidence="1">
    <location>
        <begin position="334"/>
        <end position="363"/>
    </location>
</feature>
<name>A0A8K0R754_9PLEO</name>
<dbReference type="AlphaFoldDB" id="A0A8K0R754"/>
<dbReference type="Proteomes" id="UP000813461">
    <property type="component" value="Unassembled WGS sequence"/>
</dbReference>
<keyword evidence="2" id="KW-0472">Membrane</keyword>
<evidence type="ECO:0000256" key="1">
    <source>
        <dbReference type="SAM" id="MobiDB-lite"/>
    </source>
</evidence>
<keyword evidence="2" id="KW-1133">Transmembrane helix</keyword>
<evidence type="ECO:0000313" key="4">
    <source>
        <dbReference type="Proteomes" id="UP000813461"/>
    </source>
</evidence>
<protein>
    <submittedName>
        <fullName evidence="3">Uncharacterized protein</fullName>
    </submittedName>
</protein>
<sequence length="363" mass="38059">MSAFVTATAIVTASGQRPSATEILTSVIVVTPSVVTVTNVLTPGSSASLPRLVTAYTQSPECATRWLLLSSTGGATVTSGNFANDLIRDGIGSSYWRPCYASAPTPAYSPGICYSGQTPAIIQQALIQASSNGVPQTRWQALCCPSGMFPTNFRQCEGTLSTPFTALAPVIATVTSGSSLSRATIWDGNVTQAITTTGFDGRPATLNTVQNFSQTTVISNGKLWAEPVTVYWQAEDLSLFPSVYASSLASAIGISFGNESKSEGSSSRGLSVGAIVGIAVGAVVLAFLIGGGIFLILLRRRKQQPHTEPTELSGQSNGFRKLFGGKWRAEVDGNSKPAELESKHVYEAPVPPAELEATERAIK</sequence>
<keyword evidence="2" id="KW-0812">Transmembrane</keyword>
<dbReference type="EMBL" id="JAGMVJ010000011">
    <property type="protein sequence ID" value="KAH7086615.1"/>
    <property type="molecule type" value="Genomic_DNA"/>
</dbReference>
<accession>A0A8K0R754</accession>
<evidence type="ECO:0000256" key="2">
    <source>
        <dbReference type="SAM" id="Phobius"/>
    </source>
</evidence>